<sequence length="441" mass="47234">MKTTLSKLILKLAYALVLSSGLTGFAQAHEVLPTIGDLNSADGQVTLDMRINLEALLSGIDLDEVADTNDAENASDYDSLRALPPQKIIARAPELLAQWNALPILRGDGEPVALETVALTIPEGVNEELPRIAEWSLQATLPQDTRGLVVSWPDGAGAFVLRQQGVETPYTGYLEGGAESPEILLEGGGQQSAWEAFATYIPVGFDHILPKGLDHILFVLGLFFLSTQLRPLIWQVTAFTAAHTVTLALGALGWVSVPGSIVEPLIAASIVYVAVENIFLAGLSPWRPLVIFGFGLLHGLGFASVLGEFGLPEDQFIPALIGFNVGVEVGQLTVIAVMFLCVWQALRVMRGQGDPRAAKGLYVALAVIALALCIIPMPAVAKLLEAPVAVFMIPLALIFTGCFLSVQFRQVVASYRRFVAIPASVAIAVIGAYWFVERVFL</sequence>
<organism evidence="2">
    <name type="scientific">marine sediment metagenome</name>
    <dbReference type="NCBI Taxonomy" id="412755"/>
    <lineage>
        <taxon>unclassified sequences</taxon>
        <taxon>metagenomes</taxon>
        <taxon>ecological metagenomes</taxon>
    </lineage>
</organism>
<feature type="transmembrane region" description="Helical" evidence="1">
    <location>
        <begin position="261"/>
        <end position="282"/>
    </location>
</feature>
<feature type="transmembrane region" description="Helical" evidence="1">
    <location>
        <begin position="386"/>
        <end position="406"/>
    </location>
</feature>
<evidence type="ECO:0000313" key="2">
    <source>
        <dbReference type="EMBL" id="KKN88252.1"/>
    </source>
</evidence>
<feature type="transmembrane region" description="Helical" evidence="1">
    <location>
        <begin position="289"/>
        <end position="309"/>
    </location>
</feature>
<evidence type="ECO:0008006" key="3">
    <source>
        <dbReference type="Google" id="ProtNLM"/>
    </source>
</evidence>
<keyword evidence="1" id="KW-1133">Transmembrane helix</keyword>
<keyword evidence="1" id="KW-0472">Membrane</keyword>
<evidence type="ECO:0000256" key="1">
    <source>
        <dbReference type="SAM" id="Phobius"/>
    </source>
</evidence>
<accession>A0A0F9ULC7</accession>
<dbReference type="AlphaFoldDB" id="A0A0F9ULC7"/>
<dbReference type="InterPro" id="IPR032809">
    <property type="entry name" value="Put_HupE_UreJ"/>
</dbReference>
<name>A0A0F9ULC7_9ZZZZ</name>
<dbReference type="Pfam" id="PF13795">
    <property type="entry name" value="HupE_UreJ_2"/>
    <property type="match status" value="1"/>
</dbReference>
<proteinExistence type="predicted"/>
<dbReference type="EMBL" id="LAZR01000130">
    <property type="protein sequence ID" value="KKN88252.1"/>
    <property type="molecule type" value="Genomic_DNA"/>
</dbReference>
<feature type="transmembrane region" description="Helical" evidence="1">
    <location>
        <begin position="418"/>
        <end position="436"/>
    </location>
</feature>
<protein>
    <recommendedName>
        <fullName evidence="3">HupE / UreJ protein</fullName>
    </recommendedName>
</protein>
<reference evidence="2" key="1">
    <citation type="journal article" date="2015" name="Nature">
        <title>Complex archaea that bridge the gap between prokaryotes and eukaryotes.</title>
        <authorList>
            <person name="Spang A."/>
            <person name="Saw J.H."/>
            <person name="Jorgensen S.L."/>
            <person name="Zaremba-Niedzwiedzka K."/>
            <person name="Martijn J."/>
            <person name="Lind A.E."/>
            <person name="van Eijk R."/>
            <person name="Schleper C."/>
            <person name="Guy L."/>
            <person name="Ettema T.J."/>
        </authorList>
    </citation>
    <scope>NUCLEOTIDE SEQUENCE</scope>
</reference>
<feature type="transmembrane region" description="Helical" evidence="1">
    <location>
        <begin position="361"/>
        <end position="380"/>
    </location>
</feature>
<keyword evidence="1" id="KW-0812">Transmembrane</keyword>
<gene>
    <name evidence="2" type="ORF">LCGC14_0250790</name>
</gene>
<comment type="caution">
    <text evidence="2">The sequence shown here is derived from an EMBL/GenBank/DDBJ whole genome shotgun (WGS) entry which is preliminary data.</text>
</comment>
<feature type="transmembrane region" description="Helical" evidence="1">
    <location>
        <begin position="329"/>
        <end position="349"/>
    </location>
</feature>